<organism evidence="3 4">
    <name type="scientific">Sinanodonta woodiana</name>
    <name type="common">Chinese pond mussel</name>
    <name type="synonym">Anodonta woodiana</name>
    <dbReference type="NCBI Taxonomy" id="1069815"/>
    <lineage>
        <taxon>Eukaryota</taxon>
        <taxon>Metazoa</taxon>
        <taxon>Spiralia</taxon>
        <taxon>Lophotrochozoa</taxon>
        <taxon>Mollusca</taxon>
        <taxon>Bivalvia</taxon>
        <taxon>Autobranchia</taxon>
        <taxon>Heteroconchia</taxon>
        <taxon>Palaeoheterodonta</taxon>
        <taxon>Unionida</taxon>
        <taxon>Unionoidea</taxon>
        <taxon>Unionidae</taxon>
        <taxon>Unioninae</taxon>
        <taxon>Sinanodonta</taxon>
    </lineage>
</organism>
<protein>
    <recommendedName>
        <fullName evidence="2">Ribosomal protein eL8/eL30/eS12/Gadd45 domain-containing protein</fullName>
    </recommendedName>
</protein>
<evidence type="ECO:0000313" key="4">
    <source>
        <dbReference type="Proteomes" id="UP001634394"/>
    </source>
</evidence>
<comment type="similarity">
    <text evidence="1">Belongs to the GADD45 family.</text>
</comment>
<keyword evidence="4" id="KW-1185">Reference proteome</keyword>
<dbReference type="Proteomes" id="UP001634394">
    <property type="component" value="Unassembled WGS sequence"/>
</dbReference>
<proteinExistence type="inferred from homology"/>
<name>A0ABD3W6U3_SINWO</name>
<dbReference type="Gene3D" id="3.30.1330.30">
    <property type="match status" value="1"/>
</dbReference>
<comment type="caution">
    <text evidence="3">The sequence shown here is derived from an EMBL/GenBank/DDBJ whole genome shotgun (WGS) entry which is preliminary data.</text>
</comment>
<dbReference type="PANTHER" id="PTHR10411">
    <property type="entry name" value="GROWTH ARREST AND DNA DAMAGE-INDUCIBLE PROTEIN GADD45"/>
    <property type="match status" value="1"/>
</dbReference>
<dbReference type="AlphaFoldDB" id="A0ABD3W6U3"/>
<reference evidence="3 4" key="1">
    <citation type="submission" date="2024-11" db="EMBL/GenBank/DDBJ databases">
        <title>Chromosome-level genome assembly of the freshwater bivalve Anodonta woodiana.</title>
        <authorList>
            <person name="Chen X."/>
        </authorList>
    </citation>
    <scope>NUCLEOTIDE SEQUENCE [LARGE SCALE GENOMIC DNA]</scope>
    <source>
        <strain evidence="3">MN2024</strain>
        <tissue evidence="3">Gills</tissue>
    </source>
</reference>
<evidence type="ECO:0000256" key="1">
    <source>
        <dbReference type="ARBA" id="ARBA00007361"/>
    </source>
</evidence>
<dbReference type="InterPro" id="IPR004038">
    <property type="entry name" value="Ribosomal_eL8/eL30/eS12/Gad45"/>
</dbReference>
<dbReference type="InterPro" id="IPR024824">
    <property type="entry name" value="GADD45"/>
</dbReference>
<dbReference type="EMBL" id="JBJQND010000008">
    <property type="protein sequence ID" value="KAL3869250.1"/>
    <property type="molecule type" value="Genomic_DNA"/>
</dbReference>
<feature type="domain" description="Ribosomal protein eL8/eL30/eS12/Gadd45" evidence="2">
    <location>
        <begin position="33"/>
        <end position="120"/>
    </location>
</feature>
<dbReference type="Pfam" id="PF01248">
    <property type="entry name" value="Ribosomal_L7Ae"/>
    <property type="match status" value="1"/>
</dbReference>
<accession>A0ABD3W6U3</accession>
<sequence length="146" mass="16658">MNFITEISFPDFEDNSTTEETRTLLGNDVTMLMELLIHATDEKQLTMGVYECVNILKNAPDCVKMCLLPVTNTSNISVHIQHKLIEAYCWENEISIIKVTNAEKLAQYLRFKRKLNINATLTCMIVTDTNQPHDKRGLGCKDDCET</sequence>
<dbReference type="SUPFAM" id="SSF55315">
    <property type="entry name" value="L30e-like"/>
    <property type="match status" value="1"/>
</dbReference>
<dbReference type="InterPro" id="IPR029064">
    <property type="entry name" value="Ribosomal_eL30-like_sf"/>
</dbReference>
<gene>
    <name evidence="3" type="ORF">ACJMK2_041957</name>
</gene>
<dbReference type="PANTHER" id="PTHR10411:SF8">
    <property type="entry name" value="FI09246P"/>
    <property type="match status" value="1"/>
</dbReference>
<evidence type="ECO:0000259" key="2">
    <source>
        <dbReference type="Pfam" id="PF01248"/>
    </source>
</evidence>
<evidence type="ECO:0000313" key="3">
    <source>
        <dbReference type="EMBL" id="KAL3869250.1"/>
    </source>
</evidence>